<protein>
    <submittedName>
        <fullName evidence="4">Precorrin-6A reductase</fullName>
    </submittedName>
</protein>
<dbReference type="RefSeq" id="WP_070402499.1">
    <property type="nucleotide sequence ID" value="NZ_BJVW01000008.1"/>
</dbReference>
<accession>A0A1D8UTG5</accession>
<proteinExistence type="predicted"/>
<gene>
    <name evidence="4" type="ORF">A0U89_06120</name>
</gene>
<dbReference type="Proteomes" id="UP000179145">
    <property type="component" value="Chromosome"/>
</dbReference>
<dbReference type="Pfam" id="PF02571">
    <property type="entry name" value="CbiJ"/>
    <property type="match status" value="1"/>
</dbReference>
<dbReference type="PANTHER" id="PTHR36925:SF1">
    <property type="entry name" value="COBALT-PRECORRIN-6A REDUCTASE"/>
    <property type="match status" value="1"/>
</dbReference>
<dbReference type="eggNOG" id="COG2099">
    <property type="taxonomic scope" value="Bacteria"/>
</dbReference>
<keyword evidence="5" id="KW-1185">Reference proteome</keyword>
<dbReference type="PANTHER" id="PTHR36925">
    <property type="entry name" value="COBALT-PRECORRIN-6A REDUCTASE"/>
    <property type="match status" value="1"/>
</dbReference>
<dbReference type="AlphaFoldDB" id="A0A1D8UTG5"/>
<evidence type="ECO:0000313" key="5">
    <source>
        <dbReference type="Proteomes" id="UP000179145"/>
    </source>
</evidence>
<dbReference type="NCBIfam" id="NF005968">
    <property type="entry name" value="PRK08057.1-2"/>
    <property type="match status" value="1"/>
</dbReference>
<dbReference type="NCBIfam" id="TIGR00715">
    <property type="entry name" value="precor6x_red"/>
    <property type="match status" value="1"/>
</dbReference>
<dbReference type="OrthoDB" id="5183775at2"/>
<keyword evidence="2" id="KW-0169">Cobalamin biosynthesis</keyword>
<dbReference type="InterPro" id="IPR003723">
    <property type="entry name" value="Precorrin-6x_reduct"/>
</dbReference>
<sequence length="249" mass="26507">MIRVLLLGGTTEASQIAQLLANAGIEAVFSYAGRTTKPVSQPIPVRVGGFGGVAGLVSYLRNAKITHVLDATHPFAAQMSCHAIAACAETDIPLLAFERPPWKPAEGDDWRSVPDIPSAVAALPSAASRIFLAIGRQHIEIFSARPQHEYLLRLVDAPALPLPLPQAEIVIARGPFTIEGDAALMQTHRITHVVAKNAGGVGAQAKLDAARILGLPVILIERPAIPPRPVARTMKEAMAWLRHPARLGV</sequence>
<dbReference type="STRING" id="153496.A0U89_06120"/>
<dbReference type="PROSITE" id="PS51014">
    <property type="entry name" value="COBK_CBIJ"/>
    <property type="match status" value="1"/>
</dbReference>
<organism evidence="4 5">
    <name type="scientific">Kozakia baliensis</name>
    <dbReference type="NCBI Taxonomy" id="153496"/>
    <lineage>
        <taxon>Bacteria</taxon>
        <taxon>Pseudomonadati</taxon>
        <taxon>Pseudomonadota</taxon>
        <taxon>Alphaproteobacteria</taxon>
        <taxon>Acetobacterales</taxon>
        <taxon>Acetobacteraceae</taxon>
        <taxon>Kozakia</taxon>
    </lineage>
</organism>
<dbReference type="GO" id="GO:0016994">
    <property type="term" value="F:precorrin-6A reductase activity"/>
    <property type="evidence" value="ECO:0007669"/>
    <property type="project" value="InterPro"/>
</dbReference>
<evidence type="ECO:0000256" key="1">
    <source>
        <dbReference type="ARBA" id="ARBA00004953"/>
    </source>
</evidence>
<dbReference type="KEGG" id="kba:A0U89_06120"/>
<name>A0A1D8UTG5_9PROT</name>
<dbReference type="EMBL" id="CP014674">
    <property type="protein sequence ID" value="AOX16777.1"/>
    <property type="molecule type" value="Genomic_DNA"/>
</dbReference>
<evidence type="ECO:0000256" key="3">
    <source>
        <dbReference type="ARBA" id="ARBA00023002"/>
    </source>
</evidence>
<dbReference type="GO" id="GO:0009236">
    <property type="term" value="P:cobalamin biosynthetic process"/>
    <property type="evidence" value="ECO:0007669"/>
    <property type="project" value="UniProtKB-UniPathway"/>
</dbReference>
<comment type="pathway">
    <text evidence="1">Cofactor biosynthesis; adenosylcobalamin biosynthesis.</text>
</comment>
<evidence type="ECO:0000256" key="2">
    <source>
        <dbReference type="ARBA" id="ARBA00022573"/>
    </source>
</evidence>
<keyword evidence="3" id="KW-0560">Oxidoreductase</keyword>
<evidence type="ECO:0000313" key="4">
    <source>
        <dbReference type="EMBL" id="AOX16777.1"/>
    </source>
</evidence>
<reference evidence="4 5" key="1">
    <citation type="journal article" date="2016" name="Microb. Cell Fact.">
        <title>Dissection of exopolysaccharide biosynthesis in Kozakia baliensis.</title>
        <authorList>
            <person name="Brandt J.U."/>
            <person name="Jakob F."/>
            <person name="Behr J."/>
            <person name="Geissler A.J."/>
            <person name="Vogel R.F."/>
        </authorList>
    </citation>
    <scope>NUCLEOTIDE SEQUENCE [LARGE SCALE GENOMIC DNA]</scope>
    <source>
        <strain evidence="4 5">DSM 14400</strain>
    </source>
</reference>
<dbReference type="UniPathway" id="UPA00148"/>